<dbReference type="SUPFAM" id="SSF88697">
    <property type="entry name" value="PUA domain-like"/>
    <property type="match status" value="1"/>
</dbReference>
<evidence type="ECO:0000313" key="3">
    <source>
        <dbReference type="Proteomes" id="UP000287156"/>
    </source>
</evidence>
<dbReference type="Gene3D" id="2.30.130.30">
    <property type="entry name" value="Hypothetical protein"/>
    <property type="match status" value="1"/>
</dbReference>
<reference evidence="2" key="1">
    <citation type="submission" date="2018-12" db="EMBL/GenBank/DDBJ databases">
        <authorList>
            <person name="Sun L."/>
            <person name="Chen Z."/>
        </authorList>
    </citation>
    <scope>NUCLEOTIDE SEQUENCE [LARGE SCALE GENOMIC DNA]</scope>
    <source>
        <strain evidence="2">3-2-2</strain>
    </source>
</reference>
<gene>
    <name evidence="2" type="ORF">D4T97_014410</name>
</gene>
<dbReference type="AlphaFoldDB" id="A0A429XX44"/>
<dbReference type="SMART" id="SM01022">
    <property type="entry name" value="ASCH"/>
    <property type="match status" value="1"/>
</dbReference>
<accession>A0A429XX44</accession>
<comment type="caution">
    <text evidence="2">The sequence shown here is derived from an EMBL/GenBank/DDBJ whole genome shotgun (WGS) entry which is preliminary data.</text>
</comment>
<name>A0A429XX44_9BACI</name>
<dbReference type="InterPro" id="IPR015947">
    <property type="entry name" value="PUA-like_sf"/>
</dbReference>
<organism evidence="2 3">
    <name type="scientific">Siminovitchia acidinfaciens</name>
    <dbReference type="NCBI Taxonomy" id="2321395"/>
    <lineage>
        <taxon>Bacteria</taxon>
        <taxon>Bacillati</taxon>
        <taxon>Bacillota</taxon>
        <taxon>Bacilli</taxon>
        <taxon>Bacillales</taxon>
        <taxon>Bacillaceae</taxon>
        <taxon>Siminovitchia</taxon>
    </lineage>
</organism>
<keyword evidence="3" id="KW-1185">Reference proteome</keyword>
<evidence type="ECO:0000313" key="2">
    <source>
        <dbReference type="EMBL" id="RST73069.1"/>
    </source>
</evidence>
<evidence type="ECO:0000259" key="1">
    <source>
        <dbReference type="SMART" id="SM01022"/>
    </source>
</evidence>
<dbReference type="EMBL" id="QYTV02000006">
    <property type="protein sequence ID" value="RST73069.1"/>
    <property type="molecule type" value="Genomic_DNA"/>
</dbReference>
<protein>
    <submittedName>
        <fullName evidence="2">ASCH domain-containing protein</fullName>
    </submittedName>
</protein>
<proteinExistence type="predicted"/>
<dbReference type="InterPro" id="IPR007374">
    <property type="entry name" value="ASCH_domain"/>
</dbReference>
<dbReference type="RefSeq" id="WP_126051450.1">
    <property type="nucleotide sequence ID" value="NZ_QYTV02000006.1"/>
</dbReference>
<dbReference type="OrthoDB" id="2719516at2"/>
<dbReference type="Proteomes" id="UP000287156">
    <property type="component" value="Unassembled WGS sequence"/>
</dbReference>
<sequence length="117" mass="13354">MNEKNNANLPPKTCTIERLVTVPSDVEKVLKGEKTATRRNGRYADIGEIMELQGAQFIVENVYSQSLGEMTDKHARQEGYTSLEDYKNVILSYHPGMKWVPSMKVWVHEFAPLQKQA</sequence>
<dbReference type="Pfam" id="PF04266">
    <property type="entry name" value="ASCH"/>
    <property type="match status" value="1"/>
</dbReference>
<dbReference type="CDD" id="cd06552">
    <property type="entry name" value="ASCH_yqfb_like"/>
    <property type="match status" value="1"/>
</dbReference>
<feature type="domain" description="ASCH" evidence="1">
    <location>
        <begin position="19"/>
        <end position="114"/>
    </location>
</feature>